<accession>A0A1X7C9N6</accession>
<proteinExistence type="predicted"/>
<dbReference type="Proteomes" id="UP000192906">
    <property type="component" value="Unassembled WGS sequence"/>
</dbReference>
<name>A0A1X7C9N6_9BACT</name>
<keyword evidence="2" id="KW-1185">Reference proteome</keyword>
<dbReference type="InterPro" id="IPR009241">
    <property type="entry name" value="HigB-like"/>
</dbReference>
<dbReference type="AlphaFoldDB" id="A0A1X7C9N6"/>
<reference evidence="2" key="1">
    <citation type="submission" date="2017-04" db="EMBL/GenBank/DDBJ databases">
        <authorList>
            <person name="Varghese N."/>
            <person name="Submissions S."/>
        </authorList>
    </citation>
    <scope>NUCLEOTIDE SEQUENCE [LARGE SCALE GENOMIC DNA]</scope>
    <source>
        <strain evidence="2">K3S</strain>
    </source>
</reference>
<sequence>MIIPNPSILLTPLPKHMRLRTKTSCRYGKFTMIKPMSVNQRQLFWVGTSLKDLLGQPVEVRQCVGYALHVVQDGRTPENAKAFKQGGSGVIEISIDHDTDTFRTMYVAKLDKGVYVLQSFQMKSKSGKATPKADIDKIQARYKETLKADKE</sequence>
<organism evidence="1 2">
    <name type="scientific">Desulfovibrio gilichinskyi</name>
    <dbReference type="NCBI Taxonomy" id="1519643"/>
    <lineage>
        <taxon>Bacteria</taxon>
        <taxon>Pseudomonadati</taxon>
        <taxon>Thermodesulfobacteriota</taxon>
        <taxon>Desulfovibrionia</taxon>
        <taxon>Desulfovibrionales</taxon>
        <taxon>Desulfovibrionaceae</taxon>
        <taxon>Desulfovibrio</taxon>
    </lineage>
</organism>
<dbReference type="STRING" id="1519643.SAMN06295933_0550"/>
<evidence type="ECO:0000313" key="2">
    <source>
        <dbReference type="Proteomes" id="UP000192906"/>
    </source>
</evidence>
<dbReference type="EMBL" id="FWZU01000001">
    <property type="protein sequence ID" value="SME92574.1"/>
    <property type="molecule type" value="Genomic_DNA"/>
</dbReference>
<dbReference type="Pfam" id="PF05973">
    <property type="entry name" value="Gp49"/>
    <property type="match status" value="1"/>
</dbReference>
<protein>
    <submittedName>
        <fullName evidence="1">Phage-related protein</fullName>
    </submittedName>
</protein>
<gene>
    <name evidence="1" type="ORF">SAMN06295933_0550</name>
</gene>
<evidence type="ECO:0000313" key="1">
    <source>
        <dbReference type="EMBL" id="SME92574.1"/>
    </source>
</evidence>